<organism evidence="6 7">
    <name type="scientific">Orchesella dallaii</name>
    <dbReference type="NCBI Taxonomy" id="48710"/>
    <lineage>
        <taxon>Eukaryota</taxon>
        <taxon>Metazoa</taxon>
        <taxon>Ecdysozoa</taxon>
        <taxon>Arthropoda</taxon>
        <taxon>Hexapoda</taxon>
        <taxon>Collembola</taxon>
        <taxon>Entomobryomorpha</taxon>
        <taxon>Entomobryoidea</taxon>
        <taxon>Orchesellidae</taxon>
        <taxon>Orchesellinae</taxon>
        <taxon>Orchesella</taxon>
    </lineage>
</organism>
<dbReference type="EMBL" id="CAXLJM020000027">
    <property type="protein sequence ID" value="CAL8095145.1"/>
    <property type="molecule type" value="Genomic_DNA"/>
</dbReference>
<evidence type="ECO:0000313" key="7">
    <source>
        <dbReference type="Proteomes" id="UP001642540"/>
    </source>
</evidence>
<evidence type="ECO:0000256" key="3">
    <source>
        <dbReference type="ARBA" id="ARBA00022801"/>
    </source>
</evidence>
<dbReference type="Proteomes" id="UP001642540">
    <property type="component" value="Unassembled WGS sequence"/>
</dbReference>
<evidence type="ECO:0008006" key="8">
    <source>
        <dbReference type="Google" id="ProtNLM"/>
    </source>
</evidence>
<gene>
    <name evidence="6" type="ORF">ODALV1_LOCUS8983</name>
</gene>
<keyword evidence="3" id="KW-0378">Hydrolase</keyword>
<dbReference type="CDD" id="cd07522">
    <property type="entry name" value="HAD_cN-II"/>
    <property type="match status" value="1"/>
</dbReference>
<dbReference type="SUPFAM" id="SSF56784">
    <property type="entry name" value="HAD-like"/>
    <property type="match status" value="1"/>
</dbReference>
<feature type="compositionally biased region" description="Polar residues" evidence="5">
    <location>
        <begin position="114"/>
        <end position="136"/>
    </location>
</feature>
<dbReference type="InterPro" id="IPR023214">
    <property type="entry name" value="HAD_sf"/>
</dbReference>
<name>A0ABP1Q9V9_9HEXA</name>
<reference evidence="6 7" key="1">
    <citation type="submission" date="2024-08" db="EMBL/GenBank/DDBJ databases">
        <authorList>
            <person name="Cucini C."/>
            <person name="Frati F."/>
        </authorList>
    </citation>
    <scope>NUCLEOTIDE SEQUENCE [LARGE SCALE GENOMIC DNA]</scope>
</reference>
<dbReference type="InterPro" id="IPR008380">
    <property type="entry name" value="HAD-SF_hydro_IG_5-nucl"/>
</dbReference>
<comment type="caution">
    <text evidence="6">The sequence shown here is derived from an EMBL/GenBank/DDBJ whole genome shotgun (WGS) entry which is preliminary data.</text>
</comment>
<comment type="similarity">
    <text evidence="1">Belongs to the 5'(3')-deoxyribonucleotidase family.</text>
</comment>
<evidence type="ECO:0000313" key="6">
    <source>
        <dbReference type="EMBL" id="CAL8095145.1"/>
    </source>
</evidence>
<dbReference type="PANTHER" id="PTHR12103:SF12">
    <property type="entry name" value="FI20020P1"/>
    <property type="match status" value="1"/>
</dbReference>
<proteinExistence type="inferred from homology"/>
<keyword evidence="4" id="KW-0460">Magnesium</keyword>
<dbReference type="InterPro" id="IPR036412">
    <property type="entry name" value="HAD-like_sf"/>
</dbReference>
<feature type="region of interest" description="Disordered" evidence="5">
    <location>
        <begin position="85"/>
        <end position="137"/>
    </location>
</feature>
<dbReference type="Pfam" id="PF05761">
    <property type="entry name" value="5_nucleotid"/>
    <property type="match status" value="1"/>
</dbReference>
<feature type="compositionally biased region" description="Polar residues" evidence="5">
    <location>
        <begin position="87"/>
        <end position="98"/>
    </location>
</feature>
<sequence>MHKLNFKSSVVSIVSSHSRDGLASFTGLEVARSSGTVCLSHFPGGAFCIGRRHSTSSDAVTYDKTGAPVRGKNYNKFLNRKSLGNFRYSSQNDDNTVRSPPPIINNLPSRKPLHQSTDIQGSTKSLHPGSNNSGDLKSQLRKAYDDALHFCHSKKLPEDVDPSAVFACNRLNLRDIEVYGFDYDYTLVCYRKDLETLIYNLGREVLLDRFKYPEAIRKLEYDPGFAVRGLHYDIKKGLLLKVDCFMQVQLGSVYRGLSAVKDEEVLELYGSRKIPVTYIEPPHQYNTPNTESLNMAQLADLFSLPEMNLLCNVTEYLHQNGIDYHPESLFRDVKESVQSIHPVMHQIVSKNPEKYLEFDPFMREYLKTLRDNGKNVFLITNSPYNFVNKGLSYTVGEDWQNFFDVVVVAARKPHFFSSDSIPFRVYDPTLDARLWEKVTKMESGQIYYGGTLKQFQSLTGWKGDKVVYFGDHAYTDLADVTLHHGWRTGAIIKELEHEIETLNSPDFKSAMNWLQFLTSLLETYQDLEDPEAQQIIKEWWHERNLIRKKTKAIFNPQFGSLFRTHLNPTFFSKRLFRFADIYTSSVTNLMKYSTRHTFYPRRGSLPHEYRSWFN</sequence>
<evidence type="ECO:0000256" key="5">
    <source>
        <dbReference type="SAM" id="MobiDB-lite"/>
    </source>
</evidence>
<evidence type="ECO:0000256" key="4">
    <source>
        <dbReference type="ARBA" id="ARBA00022842"/>
    </source>
</evidence>
<keyword evidence="2" id="KW-0479">Metal-binding</keyword>
<evidence type="ECO:0000256" key="1">
    <source>
        <dbReference type="ARBA" id="ARBA00009589"/>
    </source>
</evidence>
<keyword evidence="7" id="KW-1185">Reference proteome</keyword>
<dbReference type="PANTHER" id="PTHR12103">
    <property type="entry name" value="5'-NUCLEOTIDASE DOMAIN-CONTAINING"/>
    <property type="match status" value="1"/>
</dbReference>
<evidence type="ECO:0000256" key="2">
    <source>
        <dbReference type="ARBA" id="ARBA00022723"/>
    </source>
</evidence>
<accession>A0ABP1Q9V9</accession>
<protein>
    <recommendedName>
        <fullName evidence="8">5'-nucleotidase domain-containing protein 3</fullName>
    </recommendedName>
</protein>
<dbReference type="Gene3D" id="3.40.50.1000">
    <property type="entry name" value="HAD superfamily/HAD-like"/>
    <property type="match status" value="1"/>
</dbReference>
<dbReference type="NCBIfam" id="TIGR02244">
    <property type="entry name" value="HAD-IG-Ncltidse"/>
    <property type="match status" value="1"/>
</dbReference>